<organism evidence="11 12">
    <name type="scientific">Papiliotrema laurentii</name>
    <name type="common">Cryptococcus laurentii</name>
    <dbReference type="NCBI Taxonomy" id="5418"/>
    <lineage>
        <taxon>Eukaryota</taxon>
        <taxon>Fungi</taxon>
        <taxon>Dikarya</taxon>
        <taxon>Basidiomycota</taxon>
        <taxon>Agaricomycotina</taxon>
        <taxon>Tremellomycetes</taxon>
        <taxon>Tremellales</taxon>
        <taxon>Rhynchogastremaceae</taxon>
        <taxon>Papiliotrema</taxon>
    </lineage>
</organism>
<dbReference type="PROSITE" id="PS50850">
    <property type="entry name" value="MFS"/>
    <property type="match status" value="1"/>
</dbReference>
<dbReference type="SUPFAM" id="SSF103473">
    <property type="entry name" value="MFS general substrate transporter"/>
    <property type="match status" value="1"/>
</dbReference>
<reference evidence="11" key="1">
    <citation type="submission" date="2023-02" db="EMBL/GenBank/DDBJ databases">
        <title>Identification and recombinant expression of a fungal hydrolase from Papiliotrema laurentii that hydrolyzes apple cutin and clears colloidal polyester polyurethane.</title>
        <authorList>
            <consortium name="DOE Joint Genome Institute"/>
            <person name="Roman V.A."/>
            <person name="Bojanowski C."/>
            <person name="Crable B.R."/>
            <person name="Wagner D.N."/>
            <person name="Hung C.S."/>
            <person name="Nadeau L.J."/>
            <person name="Schratz L."/>
            <person name="Haridas S."/>
            <person name="Pangilinan J."/>
            <person name="Lipzen A."/>
            <person name="Na H."/>
            <person name="Yan M."/>
            <person name="Ng V."/>
            <person name="Grigoriev I.V."/>
            <person name="Spatafora J.W."/>
            <person name="Barlow D."/>
            <person name="Biffinger J."/>
            <person name="Kelley-Loughnane N."/>
            <person name="Varaljay V.A."/>
            <person name="Crookes-Goodson W.J."/>
        </authorList>
    </citation>
    <scope>NUCLEOTIDE SEQUENCE</scope>
    <source>
        <strain evidence="11">5307AH</strain>
    </source>
</reference>
<comment type="caution">
    <text evidence="11">The sequence shown here is derived from an EMBL/GenBank/DDBJ whole genome shotgun (WGS) entry which is preliminary data.</text>
</comment>
<dbReference type="InterPro" id="IPR005828">
    <property type="entry name" value="MFS_sugar_transport-like"/>
</dbReference>
<evidence type="ECO:0000256" key="7">
    <source>
        <dbReference type="ARBA" id="ARBA00049119"/>
    </source>
</evidence>
<keyword evidence="11" id="KW-0762">Sugar transport</keyword>
<dbReference type="NCBIfam" id="TIGR00879">
    <property type="entry name" value="SP"/>
    <property type="match status" value="1"/>
</dbReference>
<feature type="transmembrane region" description="Helical" evidence="9">
    <location>
        <begin position="326"/>
        <end position="350"/>
    </location>
</feature>
<feature type="transmembrane region" description="Helical" evidence="9">
    <location>
        <begin position="424"/>
        <end position="445"/>
    </location>
</feature>
<feature type="transmembrane region" description="Helical" evidence="9">
    <location>
        <begin position="48"/>
        <end position="72"/>
    </location>
</feature>
<evidence type="ECO:0000256" key="5">
    <source>
        <dbReference type="ARBA" id="ARBA00022989"/>
    </source>
</evidence>
<evidence type="ECO:0000259" key="10">
    <source>
        <dbReference type="PROSITE" id="PS50850"/>
    </source>
</evidence>
<sequence length="491" mass="54017">MTNSTTLRVILFSCLGSWTWGYVAGIIASTLGQPSFNEYIGLVGPNIAALQGTINALFSVGGFIGCFMSVWLNESKGRLWGIFAGCLLSALGSALAAGSVHIAMFIIARFVTGLGVGHLLVLIPLYQSEIAPHTHRGLFVGLHGVMLCVGYVSSNWIGYAFFFVTNGAINWRLPLAIGGVPATVLAFWVFRLPQSPRYLVQQGRVEEALVVCRKLRYSPAEPDNDLYIREHSQIVEQFEIDALSTRSWAAMFKVPHYRRRVIIGHLTLFFVQCSGNLVITNYAPILYGRLGYDTNKQLLMAGAWITMCPFGNMVNAWLLDIWGRKVLLAGGLMGCVACLIAEAVSVAIFTNTGNEAASLSAVAFLFIHMFFFCTTQDASSYVYCAEIFPTHIRPKGVALSVSGLFTSTLIFVSAAPSAFDKIGWRFYLVLAVPAFIGSILECLFWPETKDLTLEEIGRKFGDQTAHSLDEHERVEQFDAKRSETTFAERTS</sequence>
<evidence type="ECO:0000256" key="9">
    <source>
        <dbReference type="SAM" id="Phobius"/>
    </source>
</evidence>
<feature type="transmembrane region" description="Helical" evidence="9">
    <location>
        <begin position="171"/>
        <end position="190"/>
    </location>
</feature>
<keyword evidence="5 9" id="KW-1133">Transmembrane helix</keyword>
<evidence type="ECO:0000256" key="1">
    <source>
        <dbReference type="ARBA" id="ARBA00004141"/>
    </source>
</evidence>
<keyword evidence="3 8" id="KW-0813">Transport</keyword>
<comment type="subcellular location">
    <subcellularLocation>
        <location evidence="1">Membrane</location>
        <topology evidence="1">Multi-pass membrane protein</topology>
    </subcellularLocation>
</comment>
<feature type="domain" description="Major facilitator superfamily (MFS) profile" evidence="10">
    <location>
        <begin position="9"/>
        <end position="449"/>
    </location>
</feature>
<comment type="catalytic activity">
    <reaction evidence="7">
        <text>myo-inositol(out) + H(+)(out) = myo-inositol(in) + H(+)(in)</text>
        <dbReference type="Rhea" id="RHEA:60364"/>
        <dbReference type="ChEBI" id="CHEBI:15378"/>
        <dbReference type="ChEBI" id="CHEBI:17268"/>
    </reaction>
</comment>
<gene>
    <name evidence="11" type="ORF">DB88DRAFT_541635</name>
</gene>
<feature type="transmembrane region" description="Helical" evidence="9">
    <location>
        <begin position="299"/>
        <end position="319"/>
    </location>
</feature>
<dbReference type="Gene3D" id="1.20.1250.20">
    <property type="entry name" value="MFS general substrate transporter like domains"/>
    <property type="match status" value="1"/>
</dbReference>
<dbReference type="InterPro" id="IPR003663">
    <property type="entry name" value="Sugar/inositol_transpt"/>
</dbReference>
<comment type="similarity">
    <text evidence="2 8">Belongs to the major facilitator superfamily. Sugar transporter (TC 2.A.1.1) family.</text>
</comment>
<dbReference type="InterPro" id="IPR050360">
    <property type="entry name" value="MFS_Sugar_Transporters"/>
</dbReference>
<protein>
    <submittedName>
        <fullName evidence="11">Sugar transporter family protein</fullName>
    </submittedName>
</protein>
<dbReference type="InterPro" id="IPR036259">
    <property type="entry name" value="MFS_trans_sf"/>
</dbReference>
<dbReference type="PROSITE" id="PS00217">
    <property type="entry name" value="SUGAR_TRANSPORT_2"/>
    <property type="match status" value="1"/>
</dbReference>
<dbReference type="PANTHER" id="PTHR48022:SF11">
    <property type="entry name" value="MONOSACCHARIDE TRANSPORTER (HXT8), PUTATIVE (AFU_ORTHOLOGUE AFUA_2G08120)-RELATED"/>
    <property type="match status" value="1"/>
</dbReference>
<evidence type="ECO:0000256" key="4">
    <source>
        <dbReference type="ARBA" id="ARBA00022692"/>
    </source>
</evidence>
<feature type="transmembrane region" description="Helical" evidence="9">
    <location>
        <begin position="356"/>
        <end position="375"/>
    </location>
</feature>
<name>A0AAD9FPD4_PAPLA</name>
<evidence type="ECO:0000313" key="11">
    <source>
        <dbReference type="EMBL" id="KAK1922513.1"/>
    </source>
</evidence>
<keyword evidence="4 9" id="KW-0812">Transmembrane</keyword>
<evidence type="ECO:0000256" key="2">
    <source>
        <dbReference type="ARBA" id="ARBA00010992"/>
    </source>
</evidence>
<feature type="transmembrane region" description="Helical" evidence="9">
    <location>
        <begin position="396"/>
        <end position="418"/>
    </location>
</feature>
<dbReference type="GO" id="GO:0005351">
    <property type="term" value="F:carbohydrate:proton symporter activity"/>
    <property type="evidence" value="ECO:0007669"/>
    <property type="project" value="TreeGrafter"/>
</dbReference>
<dbReference type="PANTHER" id="PTHR48022">
    <property type="entry name" value="PLASTIDIC GLUCOSE TRANSPORTER 4"/>
    <property type="match status" value="1"/>
</dbReference>
<feature type="transmembrane region" description="Helical" evidence="9">
    <location>
        <begin position="79"/>
        <end position="96"/>
    </location>
</feature>
<evidence type="ECO:0000256" key="3">
    <source>
        <dbReference type="ARBA" id="ARBA00022448"/>
    </source>
</evidence>
<feature type="transmembrane region" description="Helical" evidence="9">
    <location>
        <begin position="102"/>
        <end position="126"/>
    </location>
</feature>
<keyword evidence="6 9" id="KW-0472">Membrane</keyword>
<keyword evidence="12" id="KW-1185">Reference proteome</keyword>
<feature type="transmembrane region" description="Helical" evidence="9">
    <location>
        <begin position="261"/>
        <end position="279"/>
    </location>
</feature>
<feature type="transmembrane region" description="Helical" evidence="9">
    <location>
        <begin position="138"/>
        <end position="159"/>
    </location>
</feature>
<dbReference type="PRINTS" id="PR00171">
    <property type="entry name" value="SUGRTRNSPORT"/>
</dbReference>
<evidence type="ECO:0000313" key="12">
    <source>
        <dbReference type="Proteomes" id="UP001182556"/>
    </source>
</evidence>
<dbReference type="EMBL" id="JAODAN010000008">
    <property type="protein sequence ID" value="KAK1922513.1"/>
    <property type="molecule type" value="Genomic_DNA"/>
</dbReference>
<proteinExistence type="inferred from homology"/>
<dbReference type="Pfam" id="PF00083">
    <property type="entry name" value="Sugar_tr"/>
    <property type="match status" value="1"/>
</dbReference>
<dbReference type="InterPro" id="IPR020846">
    <property type="entry name" value="MFS_dom"/>
</dbReference>
<accession>A0AAD9FPD4</accession>
<evidence type="ECO:0000256" key="8">
    <source>
        <dbReference type="RuleBase" id="RU003346"/>
    </source>
</evidence>
<evidence type="ECO:0000256" key="6">
    <source>
        <dbReference type="ARBA" id="ARBA00023136"/>
    </source>
</evidence>
<dbReference type="Proteomes" id="UP001182556">
    <property type="component" value="Unassembled WGS sequence"/>
</dbReference>
<dbReference type="GO" id="GO:0016020">
    <property type="term" value="C:membrane"/>
    <property type="evidence" value="ECO:0007669"/>
    <property type="project" value="UniProtKB-SubCell"/>
</dbReference>
<feature type="transmembrane region" description="Helical" evidence="9">
    <location>
        <begin position="7"/>
        <end position="28"/>
    </location>
</feature>
<dbReference type="InterPro" id="IPR005829">
    <property type="entry name" value="Sugar_transporter_CS"/>
</dbReference>
<dbReference type="AlphaFoldDB" id="A0AAD9FPD4"/>